<gene>
    <name evidence="1" type="primary">BQ5605_C023g09688</name>
    <name evidence="1" type="ORF">BQ5605_C023G09688</name>
</gene>
<evidence type="ECO:0000313" key="2">
    <source>
        <dbReference type="Proteomes" id="UP000249464"/>
    </source>
</evidence>
<dbReference type="Proteomes" id="UP000249464">
    <property type="component" value="Unassembled WGS sequence"/>
</dbReference>
<sequence>MLAVARERTSTTTTRQKVATTSAFKSIRSARPFGNPIGSITNPTTVAAIASSAAAAAAATANYSRAAAATTSSASSGTGGTASKNVGSSIIIVYTASLSTPANTTIMSPCTPLDAPQIGHTSAVHLHHLRNLIRRI</sequence>
<proteinExistence type="predicted"/>
<name>A0A2X0PLP6_9BASI</name>
<evidence type="ECO:0000313" key="1">
    <source>
        <dbReference type="EMBL" id="SGZ24035.1"/>
    </source>
</evidence>
<organism evidence="1 2">
    <name type="scientific">Microbotryum silenes-dioicae</name>
    <dbReference type="NCBI Taxonomy" id="796604"/>
    <lineage>
        <taxon>Eukaryota</taxon>
        <taxon>Fungi</taxon>
        <taxon>Dikarya</taxon>
        <taxon>Basidiomycota</taxon>
        <taxon>Pucciniomycotina</taxon>
        <taxon>Microbotryomycetes</taxon>
        <taxon>Microbotryales</taxon>
        <taxon>Microbotryaceae</taxon>
        <taxon>Microbotryum</taxon>
    </lineage>
</organism>
<dbReference type="EMBL" id="FQNC01000085">
    <property type="protein sequence ID" value="SGZ24035.1"/>
    <property type="molecule type" value="Genomic_DNA"/>
</dbReference>
<protein>
    <submittedName>
        <fullName evidence="1">BQ5605_C023g09688 protein</fullName>
    </submittedName>
</protein>
<dbReference type="AlphaFoldDB" id="A0A2X0PLP6"/>
<reference evidence="1 2" key="1">
    <citation type="submission" date="2016-11" db="EMBL/GenBank/DDBJ databases">
        <authorList>
            <person name="Jaros S."/>
            <person name="Januszkiewicz K."/>
            <person name="Wedrychowicz H."/>
        </authorList>
    </citation>
    <scope>NUCLEOTIDE SEQUENCE [LARGE SCALE GENOMIC DNA]</scope>
</reference>
<keyword evidence="2" id="KW-1185">Reference proteome</keyword>
<accession>A0A2X0PLP6</accession>